<reference evidence="2 3" key="1">
    <citation type="journal article" date="2023" name="bioRxiv">
        <title>Conserved and derived expression patterns and positive selection on dental genes reveal complex evolutionary context of ever-growing rodent molars.</title>
        <authorList>
            <person name="Calamari Z.T."/>
            <person name="Song A."/>
            <person name="Cohen E."/>
            <person name="Akter M."/>
            <person name="Roy R.D."/>
            <person name="Hallikas O."/>
            <person name="Christensen M.M."/>
            <person name="Li P."/>
            <person name="Marangoni P."/>
            <person name="Jernvall J."/>
            <person name="Klein O.D."/>
        </authorList>
    </citation>
    <scope>NUCLEOTIDE SEQUENCE [LARGE SCALE GENOMIC DNA]</scope>
    <source>
        <strain evidence="2">V071</strain>
    </source>
</reference>
<evidence type="ECO:0000313" key="2">
    <source>
        <dbReference type="EMBL" id="KAK7834873.1"/>
    </source>
</evidence>
<dbReference type="GO" id="GO:0004672">
    <property type="term" value="F:protein kinase activity"/>
    <property type="evidence" value="ECO:0007669"/>
    <property type="project" value="InterPro"/>
</dbReference>
<evidence type="ECO:0000259" key="1">
    <source>
        <dbReference type="PROSITE" id="PS50011"/>
    </source>
</evidence>
<accession>A0AAW0K6M0</accession>
<organism evidence="2 3">
    <name type="scientific">Myodes glareolus</name>
    <name type="common">Bank vole</name>
    <name type="synonym">Clethrionomys glareolus</name>
    <dbReference type="NCBI Taxonomy" id="447135"/>
    <lineage>
        <taxon>Eukaryota</taxon>
        <taxon>Metazoa</taxon>
        <taxon>Chordata</taxon>
        <taxon>Craniata</taxon>
        <taxon>Vertebrata</taxon>
        <taxon>Euteleostomi</taxon>
        <taxon>Mammalia</taxon>
        <taxon>Eutheria</taxon>
        <taxon>Euarchontoglires</taxon>
        <taxon>Glires</taxon>
        <taxon>Rodentia</taxon>
        <taxon>Myomorpha</taxon>
        <taxon>Muroidea</taxon>
        <taxon>Cricetidae</taxon>
        <taxon>Arvicolinae</taxon>
        <taxon>Myodes</taxon>
    </lineage>
</organism>
<dbReference type="PROSITE" id="PS50011">
    <property type="entry name" value="PROTEIN_KINASE_DOM"/>
    <property type="match status" value="1"/>
</dbReference>
<dbReference type="Gene3D" id="1.10.510.10">
    <property type="entry name" value="Transferase(Phosphotransferase) domain 1"/>
    <property type="match status" value="1"/>
</dbReference>
<evidence type="ECO:0000313" key="3">
    <source>
        <dbReference type="Proteomes" id="UP001488838"/>
    </source>
</evidence>
<dbReference type="Proteomes" id="UP001488838">
    <property type="component" value="Unassembled WGS sequence"/>
</dbReference>
<dbReference type="SUPFAM" id="SSF56112">
    <property type="entry name" value="Protein kinase-like (PK-like)"/>
    <property type="match status" value="1"/>
</dbReference>
<comment type="caution">
    <text evidence="2">The sequence shown here is derived from an EMBL/GenBank/DDBJ whole genome shotgun (WGS) entry which is preliminary data.</text>
</comment>
<feature type="domain" description="Protein kinase" evidence="1">
    <location>
        <begin position="1"/>
        <end position="74"/>
    </location>
</feature>
<name>A0AAW0K6M0_MYOGA</name>
<dbReference type="InterPro" id="IPR000719">
    <property type="entry name" value="Prot_kinase_dom"/>
</dbReference>
<protein>
    <recommendedName>
        <fullName evidence="1">Protein kinase domain-containing protein</fullName>
    </recommendedName>
</protein>
<keyword evidence="3" id="KW-1185">Reference proteome</keyword>
<sequence length="74" mass="8071">MKPDSILLDAEGNVKLGDSGFATRAEDDRKSPHASMVIPEEEPRFEPCPTDRGCICPMRLLQHVGRGNAPATHT</sequence>
<dbReference type="GO" id="GO:0005524">
    <property type="term" value="F:ATP binding"/>
    <property type="evidence" value="ECO:0007669"/>
    <property type="project" value="InterPro"/>
</dbReference>
<dbReference type="EMBL" id="JBBHLL010000003">
    <property type="protein sequence ID" value="KAK7834873.1"/>
    <property type="molecule type" value="Genomic_DNA"/>
</dbReference>
<gene>
    <name evidence="2" type="ORF">U0070_022844</name>
</gene>
<dbReference type="AlphaFoldDB" id="A0AAW0K6M0"/>
<dbReference type="InterPro" id="IPR011009">
    <property type="entry name" value="Kinase-like_dom_sf"/>
</dbReference>
<proteinExistence type="predicted"/>